<dbReference type="Proteomes" id="UP001580928">
    <property type="component" value="Unassembled WGS sequence"/>
</dbReference>
<dbReference type="EMBL" id="JBBVGT010000002">
    <property type="protein sequence ID" value="MFB5945321.1"/>
    <property type="molecule type" value="Genomic_DNA"/>
</dbReference>
<feature type="chain" id="PRO_5046987529" evidence="2">
    <location>
        <begin position="20"/>
        <end position="486"/>
    </location>
</feature>
<dbReference type="Gene3D" id="3.20.20.80">
    <property type="entry name" value="Glycosidases"/>
    <property type="match status" value="1"/>
</dbReference>
<proteinExistence type="predicted"/>
<gene>
    <name evidence="4" type="ORF">WKR92_05725</name>
</gene>
<dbReference type="InterPro" id="IPR052177">
    <property type="entry name" value="Divisome_Glycosyl_Hydrolase"/>
</dbReference>
<accession>A0ABV5CCX6</accession>
<protein>
    <submittedName>
        <fullName evidence="4">Family 10 glycosylhydrolase</fullName>
    </submittedName>
</protein>
<evidence type="ECO:0000313" key="4">
    <source>
        <dbReference type="EMBL" id="MFB5945321.1"/>
    </source>
</evidence>
<comment type="caution">
    <text evidence="4">The sequence shown here is derived from an EMBL/GenBank/DDBJ whole genome shotgun (WGS) entry which is preliminary data.</text>
</comment>
<evidence type="ECO:0000313" key="5">
    <source>
        <dbReference type="Proteomes" id="UP001580928"/>
    </source>
</evidence>
<dbReference type="RefSeq" id="WP_375556862.1">
    <property type="nucleotide sequence ID" value="NZ_JBBVGT010000002.1"/>
</dbReference>
<dbReference type="Pfam" id="PF02638">
    <property type="entry name" value="GHL10"/>
    <property type="match status" value="1"/>
</dbReference>
<evidence type="ECO:0000256" key="2">
    <source>
        <dbReference type="SAM" id="SignalP"/>
    </source>
</evidence>
<dbReference type="SUPFAM" id="SSF51445">
    <property type="entry name" value="(Trans)glycosidases"/>
    <property type="match status" value="1"/>
</dbReference>
<dbReference type="PANTHER" id="PTHR43405">
    <property type="entry name" value="GLYCOSYL HYDROLASE DIGH"/>
    <property type="match status" value="1"/>
</dbReference>
<dbReference type="InterPro" id="IPR017853">
    <property type="entry name" value="GH"/>
</dbReference>
<keyword evidence="1 2" id="KW-0732">Signal</keyword>
<sequence>MKRFALYSIAFLLFSIFLASCKKDDINPEPIEPDPPVTEDELVFPKKEMRAVWVTTAWGLDWPQSDHNIESQKQQYIDYLDRFSELNINAIFFQVKGMGDAFYDSPFEPWSVAITGVRGQDPGYDVLKFMIDEAHARGIEFHAWLNPYRIATRANTGTSYPALHSSIEPEWVVSHEKIQIYNPALPEVRERLVAIVKDLISKYEVDGVHFDDYFYPAPSAAGQMVSDQSDYEEYGAGYNSIEDFRRSNVDKAIEAVHNMIVGTKPEVVFSVSPAPGRDYNYNTMFADVVKWNQEGWVDIVIPQLYQEIGNQYNDFQTNLGWWSQYNYKAALMIGHGYYKFGDPTAPAAFQSASELEKQFDLTRRNKKVIGNAMYSARYIMLNRVGVTDRLAAIYDKPAVMPFVGRSVLPAPTPATGVKLDGSKLTWSTSGDVRSVVYYFSDLSEEGEVFAITEDTSIDVGSNGHYAVSTINRDHVESKPSEVIEKK</sequence>
<keyword evidence="5" id="KW-1185">Reference proteome</keyword>
<dbReference type="InterPro" id="IPR003790">
    <property type="entry name" value="GHL10"/>
</dbReference>
<dbReference type="PROSITE" id="PS51257">
    <property type="entry name" value="PROKAR_LIPOPROTEIN"/>
    <property type="match status" value="1"/>
</dbReference>
<organism evidence="4 5">
    <name type="scientific">Albibacterium profundi</name>
    <dbReference type="NCBI Taxonomy" id="3134906"/>
    <lineage>
        <taxon>Bacteria</taxon>
        <taxon>Pseudomonadati</taxon>
        <taxon>Bacteroidota</taxon>
        <taxon>Sphingobacteriia</taxon>
        <taxon>Sphingobacteriales</taxon>
        <taxon>Sphingobacteriaceae</taxon>
        <taxon>Albibacterium</taxon>
    </lineage>
</organism>
<evidence type="ECO:0000256" key="1">
    <source>
        <dbReference type="ARBA" id="ARBA00022729"/>
    </source>
</evidence>
<feature type="signal peptide" evidence="2">
    <location>
        <begin position="1"/>
        <end position="19"/>
    </location>
</feature>
<feature type="domain" description="Glycosyl hydrolase-like 10" evidence="3">
    <location>
        <begin position="48"/>
        <end position="343"/>
    </location>
</feature>
<name>A0ABV5CCX6_9SPHI</name>
<dbReference type="PANTHER" id="PTHR43405:SF1">
    <property type="entry name" value="GLYCOSYL HYDROLASE DIGH"/>
    <property type="match status" value="1"/>
</dbReference>
<reference evidence="4 5" key="1">
    <citation type="submission" date="2024-04" db="EMBL/GenBank/DDBJ databases">
        <title>Albibacterium profundi sp. nov., isolated from sediment of the Challenger Deep of Mariana Trench.</title>
        <authorList>
            <person name="Wang Y."/>
        </authorList>
    </citation>
    <scope>NUCLEOTIDE SEQUENCE [LARGE SCALE GENOMIC DNA]</scope>
    <source>
        <strain evidence="4 5">RHL897</strain>
    </source>
</reference>
<evidence type="ECO:0000259" key="3">
    <source>
        <dbReference type="Pfam" id="PF02638"/>
    </source>
</evidence>